<name>A0ACC0BB35_CATRO</name>
<keyword evidence="2" id="KW-1185">Reference proteome</keyword>
<proteinExistence type="predicted"/>
<protein>
    <submittedName>
        <fullName evidence="1">Uncharacterized protein</fullName>
    </submittedName>
</protein>
<dbReference type="Proteomes" id="UP001060085">
    <property type="component" value="Linkage Group LG04"/>
</dbReference>
<gene>
    <name evidence="1" type="ORF">M9H77_19688</name>
</gene>
<reference evidence="2" key="1">
    <citation type="journal article" date="2023" name="Nat. Plants">
        <title>Single-cell RNA sequencing provides a high-resolution roadmap for understanding the multicellular compartmentation of specialized metabolism.</title>
        <authorList>
            <person name="Sun S."/>
            <person name="Shen X."/>
            <person name="Li Y."/>
            <person name="Li Y."/>
            <person name="Wang S."/>
            <person name="Li R."/>
            <person name="Zhang H."/>
            <person name="Shen G."/>
            <person name="Guo B."/>
            <person name="Wei J."/>
            <person name="Xu J."/>
            <person name="St-Pierre B."/>
            <person name="Chen S."/>
            <person name="Sun C."/>
        </authorList>
    </citation>
    <scope>NUCLEOTIDE SEQUENCE [LARGE SCALE GENOMIC DNA]</scope>
</reference>
<evidence type="ECO:0000313" key="2">
    <source>
        <dbReference type="Proteomes" id="UP001060085"/>
    </source>
</evidence>
<dbReference type="EMBL" id="CM044704">
    <property type="protein sequence ID" value="KAI5669835.1"/>
    <property type="molecule type" value="Genomic_DNA"/>
</dbReference>
<comment type="caution">
    <text evidence="1">The sequence shown here is derived from an EMBL/GenBank/DDBJ whole genome shotgun (WGS) entry which is preliminary data.</text>
</comment>
<accession>A0ACC0BB35</accession>
<evidence type="ECO:0000313" key="1">
    <source>
        <dbReference type="EMBL" id="KAI5669835.1"/>
    </source>
</evidence>
<sequence>MSSRTHGRTVTTSSSGLRSRHSLFDIPTTPARVGPFGLGYLIQPPPIPSRVRTPHDFHTPLPYHSSAQPLPHRSPSSSHYLYELDTSNHPSYYHPRTSAMYC</sequence>
<organism evidence="1 2">
    <name type="scientific">Catharanthus roseus</name>
    <name type="common">Madagascar periwinkle</name>
    <name type="synonym">Vinca rosea</name>
    <dbReference type="NCBI Taxonomy" id="4058"/>
    <lineage>
        <taxon>Eukaryota</taxon>
        <taxon>Viridiplantae</taxon>
        <taxon>Streptophyta</taxon>
        <taxon>Embryophyta</taxon>
        <taxon>Tracheophyta</taxon>
        <taxon>Spermatophyta</taxon>
        <taxon>Magnoliopsida</taxon>
        <taxon>eudicotyledons</taxon>
        <taxon>Gunneridae</taxon>
        <taxon>Pentapetalae</taxon>
        <taxon>asterids</taxon>
        <taxon>lamiids</taxon>
        <taxon>Gentianales</taxon>
        <taxon>Apocynaceae</taxon>
        <taxon>Rauvolfioideae</taxon>
        <taxon>Vinceae</taxon>
        <taxon>Catharanthinae</taxon>
        <taxon>Catharanthus</taxon>
    </lineage>
</organism>